<dbReference type="Pfam" id="PF26640">
    <property type="entry name" value="DUF8212"/>
    <property type="match status" value="1"/>
</dbReference>
<proteinExistence type="predicted"/>
<evidence type="ECO:0000313" key="4">
    <source>
        <dbReference type="EMBL" id="KAK3048987.1"/>
    </source>
</evidence>
<feature type="domain" description="Heterokaryon incompatibility" evidence="2">
    <location>
        <begin position="114"/>
        <end position="223"/>
    </location>
</feature>
<accession>A0AAJ0DF95</accession>
<reference evidence="4" key="1">
    <citation type="submission" date="2023-04" db="EMBL/GenBank/DDBJ databases">
        <title>Black Yeasts Isolated from many extreme environments.</title>
        <authorList>
            <person name="Coleine C."/>
            <person name="Stajich J.E."/>
            <person name="Selbmann L."/>
        </authorList>
    </citation>
    <scope>NUCLEOTIDE SEQUENCE</scope>
    <source>
        <strain evidence="4">CCFEE 5312</strain>
    </source>
</reference>
<keyword evidence="5" id="KW-1185">Reference proteome</keyword>
<protein>
    <recommendedName>
        <fullName evidence="6">Heterokaryon incompatibility domain-containing protein</fullName>
    </recommendedName>
</protein>
<dbReference type="EMBL" id="JAWDJX010000043">
    <property type="protein sequence ID" value="KAK3048987.1"/>
    <property type="molecule type" value="Genomic_DNA"/>
</dbReference>
<comment type="caution">
    <text evidence="4">The sequence shown here is derived from an EMBL/GenBank/DDBJ whole genome shotgun (WGS) entry which is preliminary data.</text>
</comment>
<dbReference type="AlphaFoldDB" id="A0AAJ0DF95"/>
<evidence type="ECO:0008006" key="6">
    <source>
        <dbReference type="Google" id="ProtNLM"/>
    </source>
</evidence>
<evidence type="ECO:0000313" key="5">
    <source>
        <dbReference type="Proteomes" id="UP001271007"/>
    </source>
</evidence>
<dbReference type="InterPro" id="IPR058525">
    <property type="entry name" value="DUF8212"/>
</dbReference>
<dbReference type="Pfam" id="PF06985">
    <property type="entry name" value="HET"/>
    <property type="match status" value="1"/>
</dbReference>
<evidence type="ECO:0000259" key="3">
    <source>
        <dbReference type="Pfam" id="PF26640"/>
    </source>
</evidence>
<dbReference type="InterPro" id="IPR010730">
    <property type="entry name" value="HET"/>
</dbReference>
<evidence type="ECO:0000256" key="1">
    <source>
        <dbReference type="SAM" id="MobiDB-lite"/>
    </source>
</evidence>
<dbReference type="Proteomes" id="UP001271007">
    <property type="component" value="Unassembled WGS sequence"/>
</dbReference>
<dbReference type="PANTHER" id="PTHR10622:SF10">
    <property type="entry name" value="HET DOMAIN-CONTAINING PROTEIN"/>
    <property type="match status" value="1"/>
</dbReference>
<evidence type="ECO:0000259" key="2">
    <source>
        <dbReference type="Pfam" id="PF06985"/>
    </source>
</evidence>
<gene>
    <name evidence="4" type="ORF">LTR09_009641</name>
</gene>
<organism evidence="4 5">
    <name type="scientific">Extremus antarcticus</name>
    <dbReference type="NCBI Taxonomy" id="702011"/>
    <lineage>
        <taxon>Eukaryota</taxon>
        <taxon>Fungi</taxon>
        <taxon>Dikarya</taxon>
        <taxon>Ascomycota</taxon>
        <taxon>Pezizomycotina</taxon>
        <taxon>Dothideomycetes</taxon>
        <taxon>Dothideomycetidae</taxon>
        <taxon>Mycosphaerellales</taxon>
        <taxon>Extremaceae</taxon>
        <taxon>Extremus</taxon>
    </lineage>
</organism>
<feature type="domain" description="DUF8212" evidence="3">
    <location>
        <begin position="325"/>
        <end position="351"/>
    </location>
</feature>
<dbReference type="PANTHER" id="PTHR10622">
    <property type="entry name" value="HET DOMAIN-CONTAINING PROTEIN"/>
    <property type="match status" value="1"/>
</dbReference>
<name>A0AAJ0DF95_9PEZI</name>
<feature type="compositionally biased region" description="Acidic residues" evidence="1">
    <location>
        <begin position="177"/>
        <end position="188"/>
    </location>
</feature>
<feature type="region of interest" description="Disordered" evidence="1">
    <location>
        <begin position="167"/>
        <end position="197"/>
    </location>
</feature>
<sequence length="481" mass="55272">MRLLNIYTLQLDEFFGNDIPPYFILSHRWEGEEITYKDFVKGRRQDSPGYKKILAFCEYAKVLSRTEFVEAWMRKYGNVDQELDCTVEVLGPAGLWSKTRSWYNKAGQVMDPQGPVQWIWVDTCCIDKRSSAELSEAINSMFAWYAGALACVAYLSDVHVPHMEDIPDDHTQGTEGIPDDDVQDDMDGIPDKDTKDTGSTSDYGIYKALKKSLWFTRGWTLQELLAPPLVIFCDSQWNVLGYLNKPTFHAEHPEVQRAHAYHLQPTLEGEISRITNIDVDYLADDPEDEGALTIGVASVAERMSWAAMRETTRIEDTAYCLWGDRAFIRLQEEIVRTSNDKSIFAWNTQILPFVDYSAFASSPYNFSNLLVGKTGKDYREGPPYAMTNRGLYLRSRTFKLSAIEYQTRFPVDEKEPIEHDVFLVPLSSDTFPRPMMALTESSHPNAIQGDYIRLPMPELWDGDRYLLTREEPEMAFYVQPY</sequence>